<dbReference type="Gene3D" id="1.10.510.10">
    <property type="entry name" value="Transferase(Phosphotransferase) domain 1"/>
    <property type="match status" value="1"/>
</dbReference>
<dbReference type="EMBL" id="CVQH01020306">
    <property type="protein sequence ID" value="CRK26895.1"/>
    <property type="molecule type" value="Genomic_DNA"/>
</dbReference>
<feature type="region of interest" description="Disordered" evidence="6">
    <location>
        <begin position="28"/>
        <end position="54"/>
    </location>
</feature>
<dbReference type="InterPro" id="IPR002110">
    <property type="entry name" value="Ankyrin_rpt"/>
</dbReference>
<keyword evidence="9" id="KW-1185">Reference proteome</keyword>
<dbReference type="InterPro" id="IPR000719">
    <property type="entry name" value="Prot_kinase_dom"/>
</dbReference>
<keyword evidence="3" id="KW-0547">Nucleotide-binding</keyword>
<accession>A0A0G4LZA7</accession>
<evidence type="ECO:0000256" key="1">
    <source>
        <dbReference type="ARBA" id="ARBA00022527"/>
    </source>
</evidence>
<dbReference type="InterPro" id="IPR036770">
    <property type="entry name" value="Ankyrin_rpt-contain_sf"/>
</dbReference>
<evidence type="ECO:0000256" key="4">
    <source>
        <dbReference type="ARBA" id="ARBA00022777"/>
    </source>
</evidence>
<proteinExistence type="predicted"/>
<sequence length="849" mass="93690">MSVVSRPSILEGLADLFAVNDHATVSRRVEERERNAPIPCQWPDNPTSAHAADANDPAQRLTVSADQVEYGILCGQWKPRAILEHGSSLIELDLSKWLISGSVARGHATTLRIDLSLIAQPCEAILHLLFERHLDSNQSPRGGDAVLDLGSISLGPFAEPRTMRMESCFFKDAAVEIDITVTFSRAHLPIMLEDRMLSKWRRGPHRDLGDLELIEAKDTDTFYLMTTISAEDYRKGSATFSHDSPWILPVRFSYKSPGHLHFLSPISSNKHLLGLVQKCRRVTNEKAQLYAAQLVCALESLHDLGVVGLLSSENVLVDVFGDIRIITPRLFTTDQSFSQTVYTAPEVLRGEEPSQLTDWWIVGALLYEILTGLPPFYHEVHAERDRKTLAEELDVPTYVQGATADILRRLLDRNPAQRLGGVCGASEIKKHDFFVGLDWQHPSAGRSELTPSQPHNADNIFKNSLNNVTIKPSRKPRESGGYVYEEYPYGQLANGGKPEQTIGRLRSSSDIFNPALSERVHLSPDQAAANALQADPEREGGKPEAIMARLKAALQTKQSTEKVAHILDGCASDVLATVLMSPILLVNMTPIDTIAPMTLSCEVPITALEWTVELGRADLVLLLLGWGADSNFTFDERYGPALTRAARERRTQLVDILAPKTSRILALRTLCLAVEQRDIPTVTCLLSHGVPCDFDAADHPLPSPRTSHHETGFCGTEPSMIWGFYLPPVIRAARHDDAAMVRLLLSHGADPNTAYHSITWLAPEWHDSWQEAAEARGSWNAGFVCGRVVQLAMQLEHRDVVDALLEGGADIGLPHSEWPGPAHFCSTVPRSVYLRVTAGLEEAARVRGG</sequence>
<dbReference type="InterPro" id="IPR011009">
    <property type="entry name" value="Kinase-like_dom_sf"/>
</dbReference>
<dbReference type="Pfam" id="PF00069">
    <property type="entry name" value="Pkinase"/>
    <property type="match status" value="1"/>
</dbReference>
<dbReference type="PROSITE" id="PS50011">
    <property type="entry name" value="PROTEIN_KINASE_DOM"/>
    <property type="match status" value="1"/>
</dbReference>
<name>A0A0G4LZA7_VERLO</name>
<feature type="domain" description="Protein kinase" evidence="7">
    <location>
        <begin position="146"/>
        <end position="434"/>
    </location>
</feature>
<evidence type="ECO:0000256" key="5">
    <source>
        <dbReference type="ARBA" id="ARBA00022840"/>
    </source>
</evidence>
<evidence type="ECO:0000313" key="8">
    <source>
        <dbReference type="EMBL" id="CRK26895.1"/>
    </source>
</evidence>
<dbReference type="Gene3D" id="1.25.40.20">
    <property type="entry name" value="Ankyrin repeat-containing domain"/>
    <property type="match status" value="1"/>
</dbReference>
<dbReference type="AlphaFoldDB" id="A0A0G4LZA7"/>
<keyword evidence="2" id="KW-0808">Transferase</keyword>
<dbReference type="SMART" id="SM00220">
    <property type="entry name" value="S_TKc"/>
    <property type="match status" value="1"/>
</dbReference>
<dbReference type="STRING" id="100787.A0A0G4LZA7"/>
<keyword evidence="5" id="KW-0067">ATP-binding</keyword>
<evidence type="ECO:0000256" key="2">
    <source>
        <dbReference type="ARBA" id="ARBA00022679"/>
    </source>
</evidence>
<keyword evidence="4" id="KW-0418">Kinase</keyword>
<dbReference type="GO" id="GO:0004674">
    <property type="term" value="F:protein serine/threonine kinase activity"/>
    <property type="evidence" value="ECO:0007669"/>
    <property type="project" value="UniProtKB-KW"/>
</dbReference>
<organism evidence="8 9">
    <name type="scientific">Verticillium longisporum</name>
    <name type="common">Verticillium dahliae var. longisporum</name>
    <dbReference type="NCBI Taxonomy" id="100787"/>
    <lineage>
        <taxon>Eukaryota</taxon>
        <taxon>Fungi</taxon>
        <taxon>Dikarya</taxon>
        <taxon>Ascomycota</taxon>
        <taxon>Pezizomycotina</taxon>
        <taxon>Sordariomycetes</taxon>
        <taxon>Hypocreomycetidae</taxon>
        <taxon>Glomerellales</taxon>
        <taxon>Plectosphaerellaceae</taxon>
        <taxon>Verticillium</taxon>
    </lineage>
</organism>
<dbReference type="SUPFAM" id="SSF48403">
    <property type="entry name" value="Ankyrin repeat"/>
    <property type="match status" value="1"/>
</dbReference>
<evidence type="ECO:0000313" key="9">
    <source>
        <dbReference type="Proteomes" id="UP000044602"/>
    </source>
</evidence>
<reference evidence="8 9" key="1">
    <citation type="submission" date="2015-05" db="EMBL/GenBank/DDBJ databases">
        <authorList>
            <person name="Wang D.B."/>
            <person name="Wang M."/>
        </authorList>
    </citation>
    <scope>NUCLEOTIDE SEQUENCE [LARGE SCALE GENOMIC DNA]</scope>
    <source>
        <strain evidence="8">VL1</strain>
    </source>
</reference>
<dbReference type="SUPFAM" id="SSF56112">
    <property type="entry name" value="Protein kinase-like (PK-like)"/>
    <property type="match status" value="1"/>
</dbReference>
<evidence type="ECO:0000256" key="3">
    <source>
        <dbReference type="ARBA" id="ARBA00022741"/>
    </source>
</evidence>
<keyword evidence="1" id="KW-0723">Serine/threonine-protein kinase</keyword>
<dbReference type="Proteomes" id="UP000044602">
    <property type="component" value="Unassembled WGS sequence"/>
</dbReference>
<dbReference type="PANTHER" id="PTHR24351">
    <property type="entry name" value="RIBOSOMAL PROTEIN S6 KINASE"/>
    <property type="match status" value="1"/>
</dbReference>
<dbReference type="Pfam" id="PF00023">
    <property type="entry name" value="Ank"/>
    <property type="match status" value="1"/>
</dbReference>
<dbReference type="Gene3D" id="3.30.200.20">
    <property type="entry name" value="Phosphorylase Kinase, domain 1"/>
    <property type="match status" value="1"/>
</dbReference>
<gene>
    <name evidence="8" type="ORF">BN1708_000681</name>
</gene>
<protein>
    <recommendedName>
        <fullName evidence="7">Protein kinase domain-containing protein</fullName>
    </recommendedName>
</protein>
<evidence type="ECO:0000259" key="7">
    <source>
        <dbReference type="PROSITE" id="PS50011"/>
    </source>
</evidence>
<dbReference type="GO" id="GO:0005524">
    <property type="term" value="F:ATP binding"/>
    <property type="evidence" value="ECO:0007669"/>
    <property type="project" value="UniProtKB-KW"/>
</dbReference>
<evidence type="ECO:0000256" key="6">
    <source>
        <dbReference type="SAM" id="MobiDB-lite"/>
    </source>
</evidence>